<dbReference type="InterPro" id="IPR013766">
    <property type="entry name" value="Thioredoxin_domain"/>
</dbReference>
<dbReference type="Proteomes" id="UP000617628">
    <property type="component" value="Unassembled WGS sequence"/>
</dbReference>
<accession>A0A934VU25</accession>
<evidence type="ECO:0000313" key="3">
    <source>
        <dbReference type="Proteomes" id="UP000617628"/>
    </source>
</evidence>
<dbReference type="EMBL" id="JAENIL010000071">
    <property type="protein sequence ID" value="MBK1880114.1"/>
    <property type="molecule type" value="Genomic_DNA"/>
</dbReference>
<dbReference type="InterPro" id="IPR000866">
    <property type="entry name" value="AhpC/TSA"/>
</dbReference>
<proteinExistence type="predicted"/>
<dbReference type="PROSITE" id="PS51352">
    <property type="entry name" value="THIOREDOXIN_2"/>
    <property type="match status" value="1"/>
</dbReference>
<reference evidence="2" key="1">
    <citation type="submission" date="2021-01" db="EMBL/GenBank/DDBJ databases">
        <title>Modified the classification status of verrucomicrobia.</title>
        <authorList>
            <person name="Feng X."/>
        </authorList>
    </citation>
    <scope>NUCLEOTIDE SEQUENCE</scope>
    <source>
        <strain evidence="2">KCTC 13126</strain>
    </source>
</reference>
<protein>
    <submittedName>
        <fullName evidence="2">AhpC/TSA family protein</fullName>
    </submittedName>
</protein>
<gene>
    <name evidence="2" type="ORF">JIN87_24730</name>
</gene>
<dbReference type="CDD" id="cd02970">
    <property type="entry name" value="PRX_like2"/>
    <property type="match status" value="1"/>
</dbReference>
<feature type="domain" description="Thioredoxin" evidence="1">
    <location>
        <begin position="6"/>
        <end position="162"/>
    </location>
</feature>
<dbReference type="RefSeq" id="WP_200358717.1">
    <property type="nucleotide sequence ID" value="NZ_JAENIL010000071.1"/>
</dbReference>
<dbReference type="AlphaFoldDB" id="A0A934VU25"/>
<dbReference type="Pfam" id="PF00578">
    <property type="entry name" value="AhpC-TSA"/>
    <property type="match status" value="1"/>
</dbReference>
<dbReference type="GO" id="GO:0016491">
    <property type="term" value="F:oxidoreductase activity"/>
    <property type="evidence" value="ECO:0007669"/>
    <property type="project" value="InterPro"/>
</dbReference>
<sequence length="174" mass="19138">MDSRKLISGGEIPSITLPLLGGGSVTLGQRQNPDNWQVAIIYRGLHCPLCAKYLSKLETLKEGFAKAGAELVAVSGDPPERAQAMVEKTGLSIPVAHSLTIEQMQELGLYISKPRSDDETDRPFAEPATYATNEDGKLHLIDISNTPFNRADLVELLDTVEWVRENNYPIRGTY</sequence>
<dbReference type="InterPro" id="IPR036249">
    <property type="entry name" value="Thioredoxin-like_sf"/>
</dbReference>
<comment type="caution">
    <text evidence="2">The sequence shown here is derived from an EMBL/GenBank/DDBJ whole genome shotgun (WGS) entry which is preliminary data.</text>
</comment>
<evidence type="ECO:0000259" key="1">
    <source>
        <dbReference type="PROSITE" id="PS51352"/>
    </source>
</evidence>
<dbReference type="Gene3D" id="3.40.30.10">
    <property type="entry name" value="Glutaredoxin"/>
    <property type="match status" value="1"/>
</dbReference>
<dbReference type="SUPFAM" id="SSF52833">
    <property type="entry name" value="Thioredoxin-like"/>
    <property type="match status" value="1"/>
</dbReference>
<organism evidence="2 3">
    <name type="scientific">Pelagicoccus mobilis</name>
    <dbReference type="NCBI Taxonomy" id="415221"/>
    <lineage>
        <taxon>Bacteria</taxon>
        <taxon>Pseudomonadati</taxon>
        <taxon>Verrucomicrobiota</taxon>
        <taxon>Opitutia</taxon>
        <taxon>Puniceicoccales</taxon>
        <taxon>Pelagicoccaceae</taxon>
        <taxon>Pelagicoccus</taxon>
    </lineage>
</organism>
<name>A0A934VU25_9BACT</name>
<dbReference type="GO" id="GO:0016209">
    <property type="term" value="F:antioxidant activity"/>
    <property type="evidence" value="ECO:0007669"/>
    <property type="project" value="InterPro"/>
</dbReference>
<keyword evidence="3" id="KW-1185">Reference proteome</keyword>
<evidence type="ECO:0000313" key="2">
    <source>
        <dbReference type="EMBL" id="MBK1880114.1"/>
    </source>
</evidence>